<evidence type="ECO:0000256" key="1">
    <source>
        <dbReference type="SAM" id="Phobius"/>
    </source>
</evidence>
<keyword evidence="3" id="KW-1185">Reference proteome</keyword>
<keyword evidence="1" id="KW-1133">Transmembrane helix</keyword>
<evidence type="ECO:0000313" key="2">
    <source>
        <dbReference type="EMBL" id="DAD21695.1"/>
    </source>
</evidence>
<name>A0A822XS98_NELNU</name>
<proteinExistence type="predicted"/>
<reference evidence="2 3" key="1">
    <citation type="journal article" date="2020" name="Mol. Biol. Evol.">
        <title>Distinct Expression and Methylation Patterns for Genes with Different Fates following a Single Whole-Genome Duplication in Flowering Plants.</title>
        <authorList>
            <person name="Shi T."/>
            <person name="Rahmani R.S."/>
            <person name="Gugger P.F."/>
            <person name="Wang M."/>
            <person name="Li H."/>
            <person name="Zhang Y."/>
            <person name="Li Z."/>
            <person name="Wang Q."/>
            <person name="Van de Peer Y."/>
            <person name="Marchal K."/>
            <person name="Chen J."/>
        </authorList>
    </citation>
    <scope>NUCLEOTIDE SEQUENCE [LARGE SCALE GENOMIC DNA]</scope>
    <source>
        <tissue evidence="2">Leaf</tissue>
    </source>
</reference>
<evidence type="ECO:0000313" key="3">
    <source>
        <dbReference type="Proteomes" id="UP000607653"/>
    </source>
</evidence>
<keyword evidence="1" id="KW-0472">Membrane</keyword>
<sequence>MNMVESILEHLGLKLSNIVHSPCNHNIPIDILHSLLVVVVTSSAFYLGLASNYSISLETH</sequence>
<dbReference type="EMBL" id="DUZY01000001">
    <property type="protein sequence ID" value="DAD21695.1"/>
    <property type="molecule type" value="Genomic_DNA"/>
</dbReference>
<keyword evidence="1" id="KW-0812">Transmembrane</keyword>
<comment type="caution">
    <text evidence="2">The sequence shown here is derived from an EMBL/GenBank/DDBJ whole genome shotgun (WGS) entry which is preliminary data.</text>
</comment>
<accession>A0A822XS98</accession>
<gene>
    <name evidence="2" type="ORF">HUJ06_023158</name>
</gene>
<feature type="transmembrane region" description="Helical" evidence="1">
    <location>
        <begin position="31"/>
        <end position="49"/>
    </location>
</feature>
<dbReference type="AlphaFoldDB" id="A0A822XS98"/>
<dbReference type="Proteomes" id="UP000607653">
    <property type="component" value="Unassembled WGS sequence"/>
</dbReference>
<organism evidence="2 3">
    <name type="scientific">Nelumbo nucifera</name>
    <name type="common">Sacred lotus</name>
    <dbReference type="NCBI Taxonomy" id="4432"/>
    <lineage>
        <taxon>Eukaryota</taxon>
        <taxon>Viridiplantae</taxon>
        <taxon>Streptophyta</taxon>
        <taxon>Embryophyta</taxon>
        <taxon>Tracheophyta</taxon>
        <taxon>Spermatophyta</taxon>
        <taxon>Magnoliopsida</taxon>
        <taxon>Proteales</taxon>
        <taxon>Nelumbonaceae</taxon>
        <taxon>Nelumbo</taxon>
    </lineage>
</organism>
<protein>
    <submittedName>
        <fullName evidence="2">Uncharacterized protein</fullName>
    </submittedName>
</protein>